<feature type="region of interest" description="Disordered" evidence="1">
    <location>
        <begin position="74"/>
        <end position="111"/>
    </location>
</feature>
<evidence type="ECO:0000313" key="4">
    <source>
        <dbReference type="Proteomes" id="UP001231189"/>
    </source>
</evidence>
<keyword evidence="4" id="KW-1185">Reference proteome</keyword>
<comment type="caution">
    <text evidence="3">The sequence shown here is derived from an EMBL/GenBank/DDBJ whole genome shotgun (WGS) entry which is preliminary data.</text>
</comment>
<feature type="region of interest" description="Disordered" evidence="1">
    <location>
        <begin position="1"/>
        <end position="38"/>
    </location>
</feature>
<dbReference type="PANTHER" id="PTHR33065:SF103">
    <property type="entry name" value="DUF6598 DOMAIN-CONTAINING PROTEIN"/>
    <property type="match status" value="1"/>
</dbReference>
<dbReference type="PANTHER" id="PTHR33065">
    <property type="entry name" value="OS07G0486400 PROTEIN"/>
    <property type="match status" value="1"/>
</dbReference>
<dbReference type="AlphaFoldDB" id="A0AAD8VVM9"/>
<sequence>MDSPDGVMEAVERERSEIRVEERKKSETLVEERKTKKENRYGQIAIESRVTRNLKNPGRLFVIGGTVFGARTATSKHSQLHLQPKREQQQDTTNPPGSRRIRSPSRRASPSRAVVVTSDPSYIKAKLKVKGATESEDKDLSLLATVFRIGFMIRRFTSKLSTLEMNFHEIVRSVEATITIKVIEGS</sequence>
<dbReference type="EMBL" id="JAUUTY010000006">
    <property type="protein sequence ID" value="KAK1619581.1"/>
    <property type="molecule type" value="Genomic_DNA"/>
</dbReference>
<name>A0AAD8VVM9_LOLMU</name>
<protein>
    <recommendedName>
        <fullName evidence="2">DUF6598 domain-containing protein</fullName>
    </recommendedName>
</protein>
<proteinExistence type="predicted"/>
<dbReference type="Proteomes" id="UP001231189">
    <property type="component" value="Unassembled WGS sequence"/>
</dbReference>
<feature type="domain" description="DUF6598" evidence="2">
    <location>
        <begin position="109"/>
        <end position="186"/>
    </location>
</feature>
<evidence type="ECO:0000259" key="2">
    <source>
        <dbReference type="Pfam" id="PF20241"/>
    </source>
</evidence>
<dbReference type="Pfam" id="PF20241">
    <property type="entry name" value="DUF6598"/>
    <property type="match status" value="1"/>
</dbReference>
<accession>A0AAD8VVM9</accession>
<dbReference type="InterPro" id="IPR046533">
    <property type="entry name" value="DUF6598"/>
</dbReference>
<feature type="compositionally biased region" description="Basic and acidic residues" evidence="1">
    <location>
        <begin position="10"/>
        <end position="38"/>
    </location>
</feature>
<evidence type="ECO:0000313" key="3">
    <source>
        <dbReference type="EMBL" id="KAK1619581.1"/>
    </source>
</evidence>
<reference evidence="3" key="1">
    <citation type="submission" date="2023-07" db="EMBL/GenBank/DDBJ databases">
        <title>A chromosome-level genome assembly of Lolium multiflorum.</title>
        <authorList>
            <person name="Chen Y."/>
            <person name="Copetti D."/>
            <person name="Kolliker R."/>
            <person name="Studer B."/>
        </authorList>
    </citation>
    <scope>NUCLEOTIDE SEQUENCE</scope>
    <source>
        <strain evidence="3">02402/16</strain>
        <tissue evidence="3">Leaf</tissue>
    </source>
</reference>
<evidence type="ECO:0000256" key="1">
    <source>
        <dbReference type="SAM" id="MobiDB-lite"/>
    </source>
</evidence>
<organism evidence="3 4">
    <name type="scientific">Lolium multiflorum</name>
    <name type="common">Italian ryegrass</name>
    <name type="synonym">Lolium perenne subsp. multiflorum</name>
    <dbReference type="NCBI Taxonomy" id="4521"/>
    <lineage>
        <taxon>Eukaryota</taxon>
        <taxon>Viridiplantae</taxon>
        <taxon>Streptophyta</taxon>
        <taxon>Embryophyta</taxon>
        <taxon>Tracheophyta</taxon>
        <taxon>Spermatophyta</taxon>
        <taxon>Magnoliopsida</taxon>
        <taxon>Liliopsida</taxon>
        <taxon>Poales</taxon>
        <taxon>Poaceae</taxon>
        <taxon>BOP clade</taxon>
        <taxon>Pooideae</taxon>
        <taxon>Poodae</taxon>
        <taxon>Poeae</taxon>
        <taxon>Poeae Chloroplast Group 2 (Poeae type)</taxon>
        <taxon>Loliodinae</taxon>
        <taxon>Loliinae</taxon>
        <taxon>Lolium</taxon>
    </lineage>
</organism>
<gene>
    <name evidence="3" type="ORF">QYE76_025098</name>
</gene>